<dbReference type="Pfam" id="PF13242">
    <property type="entry name" value="Hydrolase_like"/>
    <property type="match status" value="1"/>
</dbReference>
<dbReference type="Pfam" id="PF13344">
    <property type="entry name" value="Hydrolase_6"/>
    <property type="match status" value="1"/>
</dbReference>
<feature type="region of interest" description="Disordered" evidence="1">
    <location>
        <begin position="194"/>
        <end position="229"/>
    </location>
</feature>
<gene>
    <name evidence="2" type="ORF">PPAR00522_LOCUS16903</name>
</gene>
<dbReference type="PANTHER" id="PTHR14269:SF4">
    <property type="entry name" value="CAT EYE SYNDROME CRITICAL REGION PROTEIN 5"/>
    <property type="match status" value="1"/>
</dbReference>
<dbReference type="InterPro" id="IPR006357">
    <property type="entry name" value="HAD-SF_hydro_IIA"/>
</dbReference>
<protein>
    <submittedName>
        <fullName evidence="2">Uncharacterized protein</fullName>
    </submittedName>
</protein>
<accession>A0A7S0VDH0</accession>
<dbReference type="PANTHER" id="PTHR14269">
    <property type="entry name" value="CDP-DIACYLGLYCEROL--GLYCEROL-3-PHOSPHATE 3-PHOSPHATIDYLTRANSFERASE-RELATED"/>
    <property type="match status" value="1"/>
</dbReference>
<dbReference type="GO" id="GO:0005739">
    <property type="term" value="C:mitochondrion"/>
    <property type="evidence" value="ECO:0007669"/>
    <property type="project" value="TreeGrafter"/>
</dbReference>
<dbReference type="GO" id="GO:0046474">
    <property type="term" value="P:glycerophospholipid biosynthetic process"/>
    <property type="evidence" value="ECO:0007669"/>
    <property type="project" value="TreeGrafter"/>
</dbReference>
<proteinExistence type="predicted"/>
<dbReference type="EMBL" id="HBFM01026154">
    <property type="protein sequence ID" value="CAD8783914.1"/>
    <property type="molecule type" value="Transcribed_RNA"/>
</dbReference>
<name>A0A7S0VDH0_9CHLO</name>
<dbReference type="NCBIfam" id="TIGR01456">
    <property type="entry name" value="CECR5"/>
    <property type="match status" value="1"/>
</dbReference>
<dbReference type="InterPro" id="IPR006353">
    <property type="entry name" value="HAD-SF_hydro_IIA_CECR5"/>
</dbReference>
<evidence type="ECO:0000256" key="1">
    <source>
        <dbReference type="SAM" id="MobiDB-lite"/>
    </source>
</evidence>
<organism evidence="2">
    <name type="scientific">Polytomella parva</name>
    <dbReference type="NCBI Taxonomy" id="51329"/>
    <lineage>
        <taxon>Eukaryota</taxon>
        <taxon>Viridiplantae</taxon>
        <taxon>Chlorophyta</taxon>
        <taxon>core chlorophytes</taxon>
        <taxon>Chlorophyceae</taxon>
        <taxon>CS clade</taxon>
        <taxon>Chlamydomonadales</taxon>
        <taxon>Chlamydomonadaceae</taxon>
        <taxon>Polytomella</taxon>
    </lineage>
</organism>
<evidence type="ECO:0000313" key="2">
    <source>
        <dbReference type="EMBL" id="CAD8783914.1"/>
    </source>
</evidence>
<feature type="compositionally biased region" description="Polar residues" evidence="1">
    <location>
        <begin position="220"/>
        <end position="229"/>
    </location>
</feature>
<dbReference type="Gene3D" id="3.40.50.1000">
    <property type="entry name" value="HAD superfamily/HAD-like"/>
    <property type="match status" value="2"/>
</dbReference>
<dbReference type="InterPro" id="IPR050324">
    <property type="entry name" value="CDP-alcohol_PTase-I"/>
</dbReference>
<dbReference type="InterPro" id="IPR036412">
    <property type="entry name" value="HAD-like_sf"/>
</dbReference>
<dbReference type="SUPFAM" id="SSF56784">
    <property type="entry name" value="HAD-like"/>
    <property type="match status" value="1"/>
</dbReference>
<dbReference type="AlphaFoldDB" id="A0A7S0VDH0"/>
<sequence>MFAHKLQPLLRWGITLRSTSPVGNAATSAAYALSLQNYLEFKSFSSLNKGVPLMNNIGGYPHGPAAFVFDIDGVLLHGREVLPSAIEAVNKLVDRRTGAWRYPVVFMTNGGGTTESKRAEQLSNFLGVRVRTDQVLLAHTPMKGLVHELGDHPVLISGKGDVSNVAKLYGFNKAVHTRQLGAAIPLATPFTKYDGDKSRMNGSNKSVREEGVSGGHPTEKTSSLTSQADLGTETSPFRAVLVMTDPDEWYRDLQLILDVVSGAGVPGRSIAEVPAGTAPVPVYYSAGDLVWANGFPTNRLGQGAFAEMVDHMYKLVHGQSLPYVKFYGKPHPEPYRMAERLLLEQARELNLIPQDHSLFKASDTEFKAVLEAMENSVHLSSKSCSSESSHDSTTIPPLPFSGIFAIGDNPSSDICGANNAGSPWVSILVHTGVFRGPGKNCSKHAAQVAVSNVFHAVEAALHRARNSRWHSMR</sequence>
<reference evidence="2" key="1">
    <citation type="submission" date="2021-01" db="EMBL/GenBank/DDBJ databases">
        <authorList>
            <person name="Corre E."/>
            <person name="Pelletier E."/>
            <person name="Niang G."/>
            <person name="Scheremetjew M."/>
            <person name="Finn R."/>
            <person name="Kale V."/>
            <person name="Holt S."/>
            <person name="Cochrane G."/>
            <person name="Meng A."/>
            <person name="Brown T."/>
            <person name="Cohen L."/>
        </authorList>
    </citation>
    <scope>NUCLEOTIDE SEQUENCE</scope>
    <source>
        <strain evidence="2">SAG 63-3</strain>
    </source>
</reference>
<dbReference type="InterPro" id="IPR023214">
    <property type="entry name" value="HAD_sf"/>
</dbReference>
<dbReference type="NCBIfam" id="TIGR01460">
    <property type="entry name" value="HAD-SF-IIA"/>
    <property type="match status" value="1"/>
</dbReference>